<gene>
    <name evidence="5" type="ORF">SAMN05443144_10266</name>
</gene>
<reference evidence="5 6" key="1">
    <citation type="submission" date="2016-11" db="EMBL/GenBank/DDBJ databases">
        <authorList>
            <person name="Jaros S."/>
            <person name="Januszkiewicz K."/>
            <person name="Wedrychowicz H."/>
        </authorList>
    </citation>
    <scope>NUCLEOTIDE SEQUENCE [LARGE SCALE GENOMIC DNA]</scope>
    <source>
        <strain evidence="5 6">DSM 21986</strain>
    </source>
</reference>
<sequence length="561" mass="64856">MNSPTTCLLFRIGLFLLLSVAFARPADGQEQAALPATRADTLRGSVTPQRAWWEVTYYDLHVAVQPEDSSIRGYNSITYRVTGSPRKLQIDLQPPLRIDRVTQDGRELSWQRAGNSSAYFVEVPTTLSRDSLYTLSVHYHGQPKVAENPPWDGGFIWAEDPRGNPWIATANQGLGASAWWPNKDHQTAEPDSMSIHITVPDPLVNVSNGRLRDTIRHANGTTTWSWFVSNPINNYNIAVNAGHYVHFSDTFKGEDGKLDLDYWVLEQHLDKAKEQFRQVKPMMRCFEDWFGPYPFYEDSYKLVETPYLGMEHQSAVAYGNRFQNGYRGEDLSGTGWGLKWDFILVHESAHEWWGNNITTKDIADMWGHEGFTSYAESIYTECRFGKQAAAEYTRGLRDRIQNRQPVTGRYGLNDEGSGDMYYKAHNMLHMIRHIIDDDSTWKNILRGLNKTFRHQTVTAGQVERYIIRHSGRELDDLFDQYLHYGGLPVLRYYIDDLNRLHYRWQADLPHFDMPLKVRVTGGEYSFIYPVSERWKTIRLRDTNTLEVDPNFYIRTDSLSKP</sequence>
<dbReference type="PANTHER" id="PTHR45726:SF3">
    <property type="entry name" value="LEUKOTRIENE A-4 HYDROLASE"/>
    <property type="match status" value="1"/>
</dbReference>
<dbReference type="InterPro" id="IPR034015">
    <property type="entry name" value="M1_LTA4H"/>
</dbReference>
<dbReference type="STRING" id="1194090.SAMN05443144_10266"/>
<evidence type="ECO:0000313" key="5">
    <source>
        <dbReference type="EMBL" id="SHE57300.1"/>
    </source>
</evidence>
<accession>A0A1M4UL41</accession>
<evidence type="ECO:0000259" key="4">
    <source>
        <dbReference type="Pfam" id="PF01433"/>
    </source>
</evidence>
<dbReference type="Pfam" id="PF01433">
    <property type="entry name" value="Peptidase_M1"/>
    <property type="match status" value="1"/>
</dbReference>
<feature type="domain" description="Peptidase M1 membrane alanine aminopeptidase" evidence="4">
    <location>
        <begin position="306"/>
        <end position="481"/>
    </location>
</feature>
<dbReference type="Proteomes" id="UP000184041">
    <property type="component" value="Unassembled WGS sequence"/>
</dbReference>
<evidence type="ECO:0000256" key="3">
    <source>
        <dbReference type="SAM" id="SignalP"/>
    </source>
</evidence>
<dbReference type="EMBL" id="FQUS01000002">
    <property type="protein sequence ID" value="SHE57300.1"/>
    <property type="molecule type" value="Genomic_DNA"/>
</dbReference>
<keyword evidence="2" id="KW-0479">Metal-binding</keyword>
<keyword evidence="3" id="KW-0732">Signal</keyword>
<feature type="signal peptide" evidence="3">
    <location>
        <begin position="1"/>
        <end position="23"/>
    </location>
</feature>
<feature type="binding site" evidence="2">
    <location>
        <position position="346"/>
    </location>
    <ligand>
        <name>Zn(2+)</name>
        <dbReference type="ChEBI" id="CHEBI:29105"/>
        <note>catalytic</note>
    </ligand>
</feature>
<protein>
    <submittedName>
        <fullName evidence="5">Peptidase family M1</fullName>
    </submittedName>
</protein>
<keyword evidence="2" id="KW-0862">Zinc</keyword>
<evidence type="ECO:0000256" key="1">
    <source>
        <dbReference type="PIRSR" id="PIRSR634015-1"/>
    </source>
</evidence>
<feature type="binding site" evidence="2">
    <location>
        <position position="369"/>
    </location>
    <ligand>
        <name>Zn(2+)</name>
        <dbReference type="ChEBI" id="CHEBI:29105"/>
        <note>catalytic</note>
    </ligand>
</feature>
<evidence type="ECO:0000256" key="2">
    <source>
        <dbReference type="PIRSR" id="PIRSR634015-3"/>
    </source>
</evidence>
<dbReference type="InterPro" id="IPR027268">
    <property type="entry name" value="Peptidase_M4/M1_CTD_sf"/>
</dbReference>
<feature type="chain" id="PRO_5012793186" evidence="3">
    <location>
        <begin position="24"/>
        <end position="561"/>
    </location>
</feature>
<feature type="active site" description="Proton acceptor" evidence="1">
    <location>
        <position position="347"/>
    </location>
</feature>
<dbReference type="RefSeq" id="WP_073059209.1">
    <property type="nucleotide sequence ID" value="NZ_FQUS01000002.1"/>
</dbReference>
<dbReference type="SUPFAM" id="SSF63737">
    <property type="entry name" value="Leukotriene A4 hydrolase N-terminal domain"/>
    <property type="match status" value="1"/>
</dbReference>
<dbReference type="InterPro" id="IPR014782">
    <property type="entry name" value="Peptidase_M1_dom"/>
</dbReference>
<evidence type="ECO:0000313" key="6">
    <source>
        <dbReference type="Proteomes" id="UP000184041"/>
    </source>
</evidence>
<dbReference type="InterPro" id="IPR042097">
    <property type="entry name" value="Aminopeptidase_N-like_N_sf"/>
</dbReference>
<comment type="cofactor">
    <cofactor evidence="2">
        <name>Zn(2+)</name>
        <dbReference type="ChEBI" id="CHEBI:29105"/>
    </cofactor>
    <text evidence="2">Binds 1 zinc ion per subunit.</text>
</comment>
<dbReference type="OrthoDB" id="100605at2"/>
<feature type="active site" description="Proton donor" evidence="1">
    <location>
        <position position="421"/>
    </location>
</feature>
<dbReference type="GO" id="GO:0008270">
    <property type="term" value="F:zinc ion binding"/>
    <property type="evidence" value="ECO:0007669"/>
    <property type="project" value="InterPro"/>
</dbReference>
<dbReference type="SUPFAM" id="SSF55486">
    <property type="entry name" value="Metalloproteases ('zincins'), catalytic domain"/>
    <property type="match status" value="1"/>
</dbReference>
<dbReference type="GO" id="GO:0008237">
    <property type="term" value="F:metallopeptidase activity"/>
    <property type="evidence" value="ECO:0007669"/>
    <property type="project" value="InterPro"/>
</dbReference>
<dbReference type="PANTHER" id="PTHR45726">
    <property type="entry name" value="LEUKOTRIENE A-4 HYDROLASE"/>
    <property type="match status" value="1"/>
</dbReference>
<dbReference type="CDD" id="cd09603">
    <property type="entry name" value="M1_APN_like"/>
    <property type="match status" value="1"/>
</dbReference>
<feature type="binding site" evidence="2">
    <location>
        <position position="350"/>
    </location>
    <ligand>
        <name>Zn(2+)</name>
        <dbReference type="ChEBI" id="CHEBI:29105"/>
        <note>catalytic</note>
    </ligand>
</feature>
<keyword evidence="6" id="KW-1185">Reference proteome</keyword>
<proteinExistence type="predicted"/>
<dbReference type="Gene3D" id="1.10.390.10">
    <property type="entry name" value="Neutral Protease Domain 2"/>
    <property type="match status" value="1"/>
</dbReference>
<dbReference type="Gene3D" id="2.60.40.1730">
    <property type="entry name" value="tricorn interacting facor f3 domain"/>
    <property type="match status" value="1"/>
</dbReference>
<dbReference type="AlphaFoldDB" id="A0A1M4UL41"/>
<organism evidence="5 6">
    <name type="scientific">Fodinibius roseus</name>
    <dbReference type="NCBI Taxonomy" id="1194090"/>
    <lineage>
        <taxon>Bacteria</taxon>
        <taxon>Pseudomonadati</taxon>
        <taxon>Balneolota</taxon>
        <taxon>Balneolia</taxon>
        <taxon>Balneolales</taxon>
        <taxon>Balneolaceae</taxon>
        <taxon>Fodinibius</taxon>
    </lineage>
</organism>
<name>A0A1M4UL41_9BACT</name>